<evidence type="ECO:0000313" key="3">
    <source>
        <dbReference type="Proteomes" id="UP001489004"/>
    </source>
</evidence>
<gene>
    <name evidence="2" type="ORF">WJX72_002879</name>
</gene>
<protein>
    <recommendedName>
        <fullName evidence="4">Amine oxidase domain-containing protein</fullName>
    </recommendedName>
</protein>
<organism evidence="2 3">
    <name type="scientific">[Myrmecia] bisecta</name>
    <dbReference type="NCBI Taxonomy" id="41462"/>
    <lineage>
        <taxon>Eukaryota</taxon>
        <taxon>Viridiplantae</taxon>
        <taxon>Chlorophyta</taxon>
        <taxon>core chlorophytes</taxon>
        <taxon>Trebouxiophyceae</taxon>
        <taxon>Trebouxiales</taxon>
        <taxon>Trebouxiaceae</taxon>
        <taxon>Myrmecia</taxon>
    </lineage>
</organism>
<dbReference type="EMBL" id="JALJOR010000008">
    <property type="protein sequence ID" value="KAK9812740.1"/>
    <property type="molecule type" value="Genomic_DNA"/>
</dbReference>
<feature type="region of interest" description="Disordered" evidence="1">
    <location>
        <begin position="46"/>
        <end position="69"/>
    </location>
</feature>
<proteinExistence type="predicted"/>
<name>A0AAW1PSD3_9CHLO</name>
<dbReference type="InterPro" id="IPR036188">
    <property type="entry name" value="FAD/NAD-bd_sf"/>
</dbReference>
<comment type="caution">
    <text evidence="2">The sequence shown here is derived from an EMBL/GenBank/DDBJ whole genome shotgun (WGS) entry which is preliminary data.</text>
</comment>
<evidence type="ECO:0000256" key="1">
    <source>
        <dbReference type="SAM" id="MobiDB-lite"/>
    </source>
</evidence>
<dbReference type="Gene3D" id="3.50.50.60">
    <property type="entry name" value="FAD/NAD(P)-binding domain"/>
    <property type="match status" value="1"/>
</dbReference>
<dbReference type="PANTHER" id="PTHR16128:SF5">
    <property type="entry name" value="FAD_NAD(P)-BINDING OXIDOREDUCTASE FAMILY PROTEIN"/>
    <property type="match status" value="1"/>
</dbReference>
<dbReference type="PANTHER" id="PTHR16128">
    <property type="entry name" value="FAD/NAD(P)-BINDING OXIDOREDUCTASE FAMILY PROTEIN"/>
    <property type="match status" value="1"/>
</dbReference>
<sequence length="301" mass="31900">MAERLYVGVPSMAAVAEFLSTSAGITGAWGHKVTRVMHNTGTGNWEVESSKQHPPNSALGSTATSSQTSDSGYDAVVLADFSTIRPGPNTVQFEEQAAEGEAPQQDPEWLSRMRTLLLDNVQIAPTFSLMLALPQTLGLHFDAASVIHSRTIQWLACDSSKPGRQRDDGLECWVATTTPAYSADLLAMSKQPGCSPDAMAALVHNELRHVLAHHLSEQAAAALSSPVFLRVQRWGAAFKRRVINTPSLLNKEVMLGACGDFCAGSDPGKADAVSAISSGLDAADKVASAFLAQVQSEKPGS</sequence>
<dbReference type="Gene3D" id="3.90.660.10">
    <property type="match status" value="1"/>
</dbReference>
<evidence type="ECO:0000313" key="2">
    <source>
        <dbReference type="EMBL" id="KAK9812740.1"/>
    </source>
</evidence>
<dbReference type="AlphaFoldDB" id="A0AAW1PSD3"/>
<accession>A0AAW1PSD3</accession>
<feature type="compositionally biased region" description="Polar residues" evidence="1">
    <location>
        <begin position="52"/>
        <end position="69"/>
    </location>
</feature>
<dbReference type="Proteomes" id="UP001489004">
    <property type="component" value="Unassembled WGS sequence"/>
</dbReference>
<keyword evidence="3" id="KW-1185">Reference proteome</keyword>
<evidence type="ECO:0008006" key="4">
    <source>
        <dbReference type="Google" id="ProtNLM"/>
    </source>
</evidence>
<reference evidence="2 3" key="1">
    <citation type="journal article" date="2024" name="Nat. Commun.">
        <title>Phylogenomics reveals the evolutionary origins of lichenization in chlorophyte algae.</title>
        <authorList>
            <person name="Puginier C."/>
            <person name="Libourel C."/>
            <person name="Otte J."/>
            <person name="Skaloud P."/>
            <person name="Haon M."/>
            <person name="Grisel S."/>
            <person name="Petersen M."/>
            <person name="Berrin J.G."/>
            <person name="Delaux P.M."/>
            <person name="Dal Grande F."/>
            <person name="Keller J."/>
        </authorList>
    </citation>
    <scope>NUCLEOTIDE SEQUENCE [LARGE SCALE GENOMIC DNA]</scope>
    <source>
        <strain evidence="2 3">SAG 2043</strain>
    </source>
</reference>